<dbReference type="GO" id="GO:0098552">
    <property type="term" value="C:side of membrane"/>
    <property type="evidence" value="ECO:0007669"/>
    <property type="project" value="UniProtKB-KW"/>
</dbReference>
<feature type="chain" id="PRO_5009235339" evidence="10">
    <location>
        <begin position="27"/>
        <end position="539"/>
    </location>
</feature>
<dbReference type="InterPro" id="IPR025932">
    <property type="entry name" value="Trypano_VSG_B_N_dom"/>
</dbReference>
<evidence type="ECO:0000256" key="2">
    <source>
        <dbReference type="ARBA" id="ARBA00004609"/>
    </source>
</evidence>
<evidence type="ECO:0000256" key="10">
    <source>
        <dbReference type="SAM" id="SignalP"/>
    </source>
</evidence>
<dbReference type="GO" id="GO:0005886">
    <property type="term" value="C:plasma membrane"/>
    <property type="evidence" value="ECO:0007669"/>
    <property type="project" value="UniProtKB-SubCell"/>
</dbReference>
<comment type="subcellular location">
    <subcellularLocation>
        <location evidence="2">Cell membrane</location>
        <topology evidence="2">Lipid-anchor</topology>
        <topology evidence="2">GPI-anchor</topology>
    </subcellularLocation>
</comment>
<proteinExistence type="predicted"/>
<organism evidence="13 14">
    <name type="scientific">Trypanosoma equiperdum</name>
    <dbReference type="NCBI Taxonomy" id="5694"/>
    <lineage>
        <taxon>Eukaryota</taxon>
        <taxon>Discoba</taxon>
        <taxon>Euglenozoa</taxon>
        <taxon>Kinetoplastea</taxon>
        <taxon>Metakinetoplastina</taxon>
        <taxon>Trypanosomatida</taxon>
        <taxon>Trypanosomatidae</taxon>
        <taxon>Trypanosoma</taxon>
    </lineage>
</organism>
<feature type="signal peptide" evidence="10">
    <location>
        <begin position="1"/>
        <end position="26"/>
    </location>
</feature>
<evidence type="ECO:0000313" key="14">
    <source>
        <dbReference type="Proteomes" id="UP000195570"/>
    </source>
</evidence>
<dbReference type="VEuPathDB" id="TriTrypDB:TEOVI_000770100"/>
<dbReference type="Pfam" id="PF10659">
    <property type="entry name" value="Trypan_glycop_C"/>
    <property type="match status" value="1"/>
</dbReference>
<dbReference type="AlphaFoldDB" id="A0A1G4I9Y6"/>
<keyword evidence="6" id="KW-0472">Membrane</keyword>
<dbReference type="InterPro" id="IPR019609">
    <property type="entry name" value="Variant_surf_glycoprt_trypan_C"/>
</dbReference>
<comment type="caution">
    <text evidence="13">The sequence shown here is derived from an EMBL/GenBank/DDBJ whole genome shotgun (WGS) entry which is preliminary data.</text>
</comment>
<gene>
    <name evidence="13" type="ORF">TEOVI_000770100</name>
</gene>
<reference evidence="13" key="1">
    <citation type="submission" date="2016-09" db="EMBL/GenBank/DDBJ databases">
        <authorList>
            <person name="Hebert L."/>
            <person name="Moumen B."/>
        </authorList>
    </citation>
    <scope>NUCLEOTIDE SEQUENCE [LARGE SCALE GENOMIC DNA]</scope>
    <source>
        <strain evidence="13">OVI</strain>
    </source>
</reference>
<name>A0A1G4I9Y6_TRYEQ</name>
<feature type="region of interest" description="Disordered" evidence="9">
    <location>
        <begin position="448"/>
        <end position="489"/>
    </location>
</feature>
<feature type="domain" description="Trypanosome variant surface glycoprotein C-terminal" evidence="11">
    <location>
        <begin position="416"/>
        <end position="538"/>
    </location>
</feature>
<evidence type="ECO:0000313" key="13">
    <source>
        <dbReference type="EMBL" id="SCU68987.1"/>
    </source>
</evidence>
<dbReference type="GeneID" id="92381635"/>
<keyword evidence="8" id="KW-0449">Lipoprotein</keyword>
<evidence type="ECO:0000256" key="5">
    <source>
        <dbReference type="ARBA" id="ARBA00022729"/>
    </source>
</evidence>
<keyword evidence="7" id="KW-0325">Glycoprotein</keyword>
<evidence type="ECO:0000256" key="3">
    <source>
        <dbReference type="ARBA" id="ARBA00022475"/>
    </source>
</evidence>
<evidence type="ECO:0000256" key="4">
    <source>
        <dbReference type="ARBA" id="ARBA00022622"/>
    </source>
</evidence>
<evidence type="ECO:0000256" key="1">
    <source>
        <dbReference type="ARBA" id="ARBA00002523"/>
    </source>
</evidence>
<dbReference type="Proteomes" id="UP000195570">
    <property type="component" value="Unassembled WGS sequence"/>
</dbReference>
<evidence type="ECO:0000256" key="8">
    <source>
        <dbReference type="ARBA" id="ARBA00023288"/>
    </source>
</evidence>
<feature type="compositionally biased region" description="Low complexity" evidence="9">
    <location>
        <begin position="449"/>
        <end position="461"/>
    </location>
</feature>
<accession>A0A1G4I9Y6</accession>
<evidence type="ECO:0000259" key="12">
    <source>
        <dbReference type="Pfam" id="PF13206"/>
    </source>
</evidence>
<dbReference type="RefSeq" id="XP_067080043.1">
    <property type="nucleotide sequence ID" value="XM_067223942.1"/>
</dbReference>
<dbReference type="EMBL" id="CZPT02001120">
    <property type="protein sequence ID" value="SCU68987.1"/>
    <property type="molecule type" value="Genomic_DNA"/>
</dbReference>
<evidence type="ECO:0000259" key="11">
    <source>
        <dbReference type="Pfam" id="PF10659"/>
    </source>
</evidence>
<keyword evidence="5 10" id="KW-0732">Signal</keyword>
<dbReference type="Pfam" id="PF13206">
    <property type="entry name" value="VSG_B"/>
    <property type="match status" value="1"/>
</dbReference>
<protein>
    <submittedName>
        <fullName evidence="13">Variant Surface Glycoprotein, putative</fullName>
    </submittedName>
</protein>
<evidence type="ECO:0000256" key="9">
    <source>
        <dbReference type="SAM" id="MobiDB-lite"/>
    </source>
</evidence>
<evidence type="ECO:0000256" key="6">
    <source>
        <dbReference type="ARBA" id="ARBA00023136"/>
    </source>
</evidence>
<feature type="compositionally biased region" description="Basic and acidic residues" evidence="9">
    <location>
        <begin position="464"/>
        <end position="486"/>
    </location>
</feature>
<comment type="function">
    <text evidence="1">VSG forms a coat on the surface of the parasite. The trypanosome evades the immune response of the host by expressing a series of antigenically distinct VSGs from an estimated 1000 VSG genes.</text>
</comment>
<keyword evidence="4" id="KW-0336">GPI-anchor</keyword>
<sequence length="539" mass="57140">MPPLPQRRSSHLQVAIFIAIVLTTHTARGNVAQDDNVRERGALCGLIELANGRAKLESTTSQLDTDLADLLELNMSLADSSWLDIFRQPDAREKPRDFPQADFKQHEDWPGKWPKWKRAAELLLKPNGDEAVFRKHSMQGITANQRLAIKGAVARVAAEAEAIASLVQAEAPESDILTDEKLKELINQQVYGESPATEPPAASTKLFGTGANGGRTTSCSGTAADNKAVTVAGALICLCVADNTAAGNTDKACEYQTGLTNKWTDGNAPNTITIAGAIKLCDLKSETTLTSELLKARIAAVTALLARRTNAGTLGKTINGGCDGKQTGGMCLKYTDLGTSGTGKVTDIPWISGLSAIGSQLKKHEQAVQIRKEAARQLKAKKQLVRTLLYTERHGTAQAPQPAQSVAKPTTVTENCTAIQNAAACKQAKPNCEWKGSDDKAGPHCKLSAAAAEQQATKAGTGDAGDKKDEGEKDKCSAAKTPEDCAKVQGPKPEGKKAVCGWIDYIEGTGPVTPGCRSSSFLVEKKLALISAAFLALLF</sequence>
<evidence type="ECO:0000256" key="7">
    <source>
        <dbReference type="ARBA" id="ARBA00023180"/>
    </source>
</evidence>
<keyword evidence="14" id="KW-1185">Reference proteome</keyword>
<keyword evidence="3" id="KW-1003">Cell membrane</keyword>
<feature type="domain" description="Trypanosome variant surface glycoprotein B-type N-terminal" evidence="12">
    <location>
        <begin position="19"/>
        <end position="379"/>
    </location>
</feature>